<dbReference type="AlphaFoldDB" id="A0A0R1MB64"/>
<dbReference type="EMBL" id="AZEH01000025">
    <property type="protein sequence ID" value="KRL05376.1"/>
    <property type="molecule type" value="Genomic_DNA"/>
</dbReference>
<comment type="caution">
    <text evidence="1">The sequence shown here is derived from an EMBL/GenBank/DDBJ whole genome shotgun (WGS) entry which is preliminary data.</text>
</comment>
<reference evidence="1 2" key="1">
    <citation type="journal article" date="2015" name="Genome Announc.">
        <title>Expanding the biotechnology potential of lactobacilli through comparative genomics of 213 strains and associated genera.</title>
        <authorList>
            <person name="Sun Z."/>
            <person name="Harris H.M."/>
            <person name="McCann A."/>
            <person name="Guo C."/>
            <person name="Argimon S."/>
            <person name="Zhang W."/>
            <person name="Yang X."/>
            <person name="Jeffery I.B."/>
            <person name="Cooney J.C."/>
            <person name="Kagawa T.F."/>
            <person name="Liu W."/>
            <person name="Song Y."/>
            <person name="Salvetti E."/>
            <person name="Wrobel A."/>
            <person name="Rasinkangas P."/>
            <person name="Parkhill J."/>
            <person name="Rea M.C."/>
            <person name="O'Sullivan O."/>
            <person name="Ritari J."/>
            <person name="Douillard F.P."/>
            <person name="Paul Ross R."/>
            <person name="Yang R."/>
            <person name="Briner A.E."/>
            <person name="Felis G.E."/>
            <person name="de Vos W.M."/>
            <person name="Barrangou R."/>
            <person name="Klaenhammer T.R."/>
            <person name="Caufield P.W."/>
            <person name="Cui Y."/>
            <person name="Zhang H."/>
            <person name="O'Toole P.W."/>
        </authorList>
    </citation>
    <scope>NUCLEOTIDE SEQUENCE [LARGE SCALE GENOMIC DNA]</scope>
    <source>
        <strain evidence="1 2">DSM 19972</strain>
    </source>
</reference>
<gene>
    <name evidence="1" type="ORF">FD46_GL000780</name>
</gene>
<dbReference type="RefSeq" id="WP_057895725.1">
    <property type="nucleotide sequence ID" value="NZ_AZEH01000025.1"/>
</dbReference>
<name>A0A0R1MB64_9LACO</name>
<accession>A0A0R1MB64</accession>
<dbReference type="OrthoDB" id="2240431at2"/>
<dbReference type="STRING" id="1423777.FD46_GL000780"/>
<dbReference type="PATRIC" id="fig|1423777.3.peg.804"/>
<organism evidence="1 2">
    <name type="scientific">Liquorilactobacillus oeni DSM 19972</name>
    <dbReference type="NCBI Taxonomy" id="1423777"/>
    <lineage>
        <taxon>Bacteria</taxon>
        <taxon>Bacillati</taxon>
        <taxon>Bacillota</taxon>
        <taxon>Bacilli</taxon>
        <taxon>Lactobacillales</taxon>
        <taxon>Lactobacillaceae</taxon>
        <taxon>Liquorilactobacillus</taxon>
    </lineage>
</organism>
<keyword evidence="2" id="KW-1185">Reference proteome</keyword>
<sequence>MVFWMKKNNEDLENKNELKFISKTDKDILNKQLHEITDSAVLDEPISLSPKFAELITKNVSIGNSKNGLYEVVIQKGETLVKAHGDGDYLRGFVQGKNGKIKGQALLKEAKPSKMLSTANVMNAVSMVVGQYYMTEISSKMNYLNNSITEIKEFQ</sequence>
<protein>
    <submittedName>
        <fullName evidence="1">Uncharacterized protein</fullName>
    </submittedName>
</protein>
<dbReference type="Proteomes" id="UP000051686">
    <property type="component" value="Unassembled WGS sequence"/>
</dbReference>
<evidence type="ECO:0000313" key="1">
    <source>
        <dbReference type="EMBL" id="KRL05376.1"/>
    </source>
</evidence>
<proteinExistence type="predicted"/>
<evidence type="ECO:0000313" key="2">
    <source>
        <dbReference type="Proteomes" id="UP000051686"/>
    </source>
</evidence>